<proteinExistence type="predicted"/>
<keyword evidence="2" id="KW-1185">Reference proteome</keyword>
<name>A0A369BTT1_9BACL</name>
<dbReference type="EMBL" id="QPJW01000001">
    <property type="protein sequence ID" value="RCX23024.1"/>
    <property type="molecule type" value="Genomic_DNA"/>
</dbReference>
<evidence type="ECO:0000313" key="1">
    <source>
        <dbReference type="EMBL" id="RCX23024.1"/>
    </source>
</evidence>
<dbReference type="AlphaFoldDB" id="A0A369BTT1"/>
<comment type="caution">
    <text evidence="1">The sequence shown here is derived from an EMBL/GenBank/DDBJ whole genome shotgun (WGS) entry which is preliminary data.</text>
</comment>
<evidence type="ECO:0000313" key="2">
    <source>
        <dbReference type="Proteomes" id="UP000253090"/>
    </source>
</evidence>
<gene>
    <name evidence="1" type="ORF">DFP94_101615</name>
</gene>
<reference evidence="1 2" key="1">
    <citation type="submission" date="2018-07" db="EMBL/GenBank/DDBJ databases">
        <title>Genomic Encyclopedia of Type Strains, Phase III (KMG-III): the genomes of soil and plant-associated and newly described type strains.</title>
        <authorList>
            <person name="Whitman W."/>
        </authorList>
    </citation>
    <scope>NUCLEOTIDE SEQUENCE [LARGE SCALE GENOMIC DNA]</scope>
    <source>
        <strain evidence="1 2">CECT 8333</strain>
    </source>
</reference>
<dbReference type="OrthoDB" id="2974439at2"/>
<evidence type="ECO:0008006" key="3">
    <source>
        <dbReference type="Google" id="ProtNLM"/>
    </source>
</evidence>
<dbReference type="Proteomes" id="UP000253090">
    <property type="component" value="Unassembled WGS sequence"/>
</dbReference>
<protein>
    <recommendedName>
        <fullName evidence="3">YgiT-type zinc finger domain-containing protein</fullName>
    </recommendedName>
</protein>
<sequence length="147" mass="17130">MRKHCRCGQKMNLGFRLVIFENKFQVDRVPILECDECDYYEVLPFVKADVIDLLEQLKQQGENVRVFFTDMNELADVLYDMIQQKEKSDSSSFEAVLEQKCNERINLLLDLYGCAQKMNDSSWMNVIAVRLAVLSKYVSNRQSLSAK</sequence>
<accession>A0A369BTT1</accession>
<dbReference type="RefSeq" id="WP_114494946.1">
    <property type="nucleotide sequence ID" value="NZ_QPJW01000001.1"/>
</dbReference>
<organism evidence="1 2">
    <name type="scientific">Fontibacillus phaseoli</name>
    <dbReference type="NCBI Taxonomy" id="1416533"/>
    <lineage>
        <taxon>Bacteria</taxon>
        <taxon>Bacillati</taxon>
        <taxon>Bacillota</taxon>
        <taxon>Bacilli</taxon>
        <taxon>Bacillales</taxon>
        <taxon>Paenibacillaceae</taxon>
        <taxon>Fontibacillus</taxon>
    </lineage>
</organism>